<evidence type="ECO:0000313" key="2">
    <source>
        <dbReference type="Proteomes" id="UP001597478"/>
    </source>
</evidence>
<dbReference type="InterPro" id="IPR029045">
    <property type="entry name" value="ClpP/crotonase-like_dom_sf"/>
</dbReference>
<comment type="caution">
    <text evidence="1">The sequence shown here is derived from an EMBL/GenBank/DDBJ whole genome shotgun (WGS) entry which is preliminary data.</text>
</comment>
<dbReference type="PANTHER" id="PTHR11941:SF54">
    <property type="entry name" value="ENOYL-COA HYDRATASE, MITOCHONDRIAL"/>
    <property type="match status" value="1"/>
</dbReference>
<dbReference type="Pfam" id="PF00378">
    <property type="entry name" value="ECH_1"/>
    <property type="match status" value="1"/>
</dbReference>
<dbReference type="CDD" id="cd06558">
    <property type="entry name" value="crotonase-like"/>
    <property type="match status" value="1"/>
</dbReference>
<reference evidence="2" key="1">
    <citation type="journal article" date="2019" name="Int. J. Syst. Evol. Microbiol.">
        <title>The Global Catalogue of Microorganisms (GCM) 10K type strain sequencing project: providing services to taxonomists for standard genome sequencing and annotation.</title>
        <authorList>
            <consortium name="The Broad Institute Genomics Platform"/>
            <consortium name="The Broad Institute Genome Sequencing Center for Infectious Disease"/>
            <person name="Wu L."/>
            <person name="Ma J."/>
        </authorList>
    </citation>
    <scope>NUCLEOTIDE SEQUENCE [LARGE SCALE GENOMIC DNA]</scope>
    <source>
        <strain evidence="2">IBRC-M 10906</strain>
    </source>
</reference>
<organism evidence="1 2">
    <name type="scientific">Prauserella oleivorans</name>
    <dbReference type="NCBI Taxonomy" id="1478153"/>
    <lineage>
        <taxon>Bacteria</taxon>
        <taxon>Bacillati</taxon>
        <taxon>Actinomycetota</taxon>
        <taxon>Actinomycetes</taxon>
        <taxon>Pseudonocardiales</taxon>
        <taxon>Pseudonocardiaceae</taxon>
        <taxon>Prauserella</taxon>
    </lineage>
</organism>
<accession>A0ABW5WDI6</accession>
<dbReference type="Gene3D" id="3.90.226.10">
    <property type="entry name" value="2-enoyl-CoA Hydratase, Chain A, domain 1"/>
    <property type="match status" value="1"/>
</dbReference>
<dbReference type="EMBL" id="JBHUOF010000041">
    <property type="protein sequence ID" value="MFD2802093.1"/>
    <property type="molecule type" value="Genomic_DNA"/>
</dbReference>
<evidence type="ECO:0000313" key="1">
    <source>
        <dbReference type="EMBL" id="MFD2802093.1"/>
    </source>
</evidence>
<dbReference type="InterPro" id="IPR001753">
    <property type="entry name" value="Enoyl-CoA_hydra/iso"/>
</dbReference>
<protein>
    <submittedName>
        <fullName evidence="1">Enoyl-CoA hydratase/isomerase family protein</fullName>
    </submittedName>
</protein>
<name>A0ABW5WDI6_9PSEU</name>
<gene>
    <name evidence="1" type="ORF">ACFS2C_22140</name>
</gene>
<proteinExistence type="predicted"/>
<dbReference type="PANTHER" id="PTHR11941">
    <property type="entry name" value="ENOYL-COA HYDRATASE-RELATED"/>
    <property type="match status" value="1"/>
</dbReference>
<sequence length="252" mass="26691">MSSIQLGPAEGVAVVRLAHGKANALDTELCERLLGVLDDVLRAGHPAVVLTGTAGVFSAGVDLRRLVTGGAAYVREFLPVLSEVFLTLFDFPRPVVAAINGHAIAGGAVLAAACDARVMNADHGMLGWTELRVGVPFPLAATEILRCAYGSPALTELMVWARTWRGPDALARGLVDAMAAEDAVVGRAAELARTLGRVPPEAFLHTKRQLHRPFNERIGEHGPSDDAHVEHVWSAPETLATIRSYVAAMLGD</sequence>
<keyword evidence="2" id="KW-1185">Reference proteome</keyword>
<dbReference type="SUPFAM" id="SSF52096">
    <property type="entry name" value="ClpP/crotonase"/>
    <property type="match status" value="1"/>
</dbReference>
<dbReference type="RefSeq" id="WP_377390312.1">
    <property type="nucleotide sequence ID" value="NZ_JBHSAN010000022.1"/>
</dbReference>
<dbReference type="Proteomes" id="UP001597478">
    <property type="component" value="Unassembled WGS sequence"/>
</dbReference>